<dbReference type="Proteomes" id="UP000683360">
    <property type="component" value="Unassembled WGS sequence"/>
</dbReference>
<feature type="transmembrane region" description="Helical" evidence="1">
    <location>
        <begin position="118"/>
        <end position="145"/>
    </location>
</feature>
<feature type="transmembrane region" description="Helical" evidence="1">
    <location>
        <begin position="157"/>
        <end position="180"/>
    </location>
</feature>
<evidence type="ECO:0000256" key="1">
    <source>
        <dbReference type="SAM" id="Phobius"/>
    </source>
</evidence>
<keyword evidence="1" id="KW-0812">Transmembrane</keyword>
<dbReference type="EMBL" id="CAJPWZ010000849">
    <property type="protein sequence ID" value="CAG2201474.1"/>
    <property type="molecule type" value="Genomic_DNA"/>
</dbReference>
<keyword evidence="1" id="KW-1133">Transmembrane helix</keyword>
<evidence type="ECO:0000313" key="2">
    <source>
        <dbReference type="EMBL" id="CAG2201474.1"/>
    </source>
</evidence>
<evidence type="ECO:0000313" key="3">
    <source>
        <dbReference type="Proteomes" id="UP000683360"/>
    </source>
</evidence>
<dbReference type="Gene3D" id="1.20.140.150">
    <property type="match status" value="1"/>
</dbReference>
<organism evidence="2 3">
    <name type="scientific">Mytilus edulis</name>
    <name type="common">Blue mussel</name>
    <dbReference type="NCBI Taxonomy" id="6550"/>
    <lineage>
        <taxon>Eukaryota</taxon>
        <taxon>Metazoa</taxon>
        <taxon>Spiralia</taxon>
        <taxon>Lophotrochozoa</taxon>
        <taxon>Mollusca</taxon>
        <taxon>Bivalvia</taxon>
        <taxon>Autobranchia</taxon>
        <taxon>Pteriomorphia</taxon>
        <taxon>Mytilida</taxon>
        <taxon>Mytiloidea</taxon>
        <taxon>Mytilidae</taxon>
        <taxon>Mytilinae</taxon>
        <taxon>Mytilus</taxon>
    </lineage>
</organism>
<feature type="transmembrane region" description="Helical" evidence="1">
    <location>
        <begin position="200"/>
        <end position="223"/>
    </location>
</feature>
<protein>
    <submittedName>
        <fullName evidence="2">Uncharacterized protein</fullName>
    </submittedName>
</protein>
<sequence length="239" mass="26331">MVCIDSWKSLNVLNKCLLASTSVAIFSLIMGISTPFWITVHIPENSLSFTGNFQADFYVPSKKFKAFLIKMIENDQYLGLWQWCIGGNGCIDLGWISMFISNTDWHAWPDELNTLIDFWIATRAFATLGLVSAVIVTAVFLWCICRRTGTGGCSHGFIVIGCFITGGLLAVSVAVFYTAVHKLASNQNTNISFSFGMTCIAAILYIFNGLILVLALCTGTITIGRKNAKLRKDDECATY</sequence>
<reference evidence="2" key="1">
    <citation type="submission" date="2021-03" db="EMBL/GenBank/DDBJ databases">
        <authorList>
            <person name="Bekaert M."/>
        </authorList>
    </citation>
    <scope>NUCLEOTIDE SEQUENCE</scope>
</reference>
<proteinExistence type="predicted"/>
<dbReference type="AlphaFoldDB" id="A0A8S3QXG2"/>
<name>A0A8S3QXG2_MYTED</name>
<gene>
    <name evidence="2" type="ORF">MEDL_16095</name>
</gene>
<keyword evidence="1" id="KW-0472">Membrane</keyword>
<keyword evidence="3" id="KW-1185">Reference proteome</keyword>
<feature type="transmembrane region" description="Helical" evidence="1">
    <location>
        <begin position="12"/>
        <end position="38"/>
    </location>
</feature>
<comment type="caution">
    <text evidence="2">The sequence shown here is derived from an EMBL/GenBank/DDBJ whole genome shotgun (WGS) entry which is preliminary data.</text>
</comment>
<accession>A0A8S3QXG2</accession>